<gene>
    <name evidence="3" type="ORF">K466DRAFT_663593</name>
</gene>
<feature type="transmembrane region" description="Helical" evidence="1">
    <location>
        <begin position="190"/>
        <end position="216"/>
    </location>
</feature>
<feature type="transmembrane region" description="Helical" evidence="1">
    <location>
        <begin position="22"/>
        <end position="39"/>
    </location>
</feature>
<feature type="transmembrane region" description="Helical" evidence="1">
    <location>
        <begin position="94"/>
        <end position="111"/>
    </location>
</feature>
<keyword evidence="1" id="KW-1133">Transmembrane helix</keyword>
<dbReference type="EMBL" id="ML211189">
    <property type="protein sequence ID" value="TFK86660.1"/>
    <property type="molecule type" value="Genomic_DNA"/>
</dbReference>
<keyword evidence="4" id="KW-1185">Reference proteome</keyword>
<evidence type="ECO:0000313" key="3">
    <source>
        <dbReference type="EMBL" id="TFK86660.1"/>
    </source>
</evidence>
<feature type="transmembrane region" description="Helical" evidence="1">
    <location>
        <begin position="123"/>
        <end position="143"/>
    </location>
</feature>
<dbReference type="InterPro" id="IPR045340">
    <property type="entry name" value="DUF6533"/>
</dbReference>
<dbReference type="Proteomes" id="UP000308197">
    <property type="component" value="Unassembled WGS sequence"/>
</dbReference>
<dbReference type="AlphaFoldDB" id="A0A5C3PEK8"/>
<organism evidence="3 4">
    <name type="scientific">Polyporus arcularius HHB13444</name>
    <dbReference type="NCBI Taxonomy" id="1314778"/>
    <lineage>
        <taxon>Eukaryota</taxon>
        <taxon>Fungi</taxon>
        <taxon>Dikarya</taxon>
        <taxon>Basidiomycota</taxon>
        <taxon>Agaricomycotina</taxon>
        <taxon>Agaricomycetes</taxon>
        <taxon>Polyporales</taxon>
        <taxon>Polyporaceae</taxon>
        <taxon>Polyporus</taxon>
    </lineage>
</organism>
<name>A0A5C3PEK8_9APHY</name>
<reference evidence="3 4" key="1">
    <citation type="journal article" date="2019" name="Nat. Ecol. Evol.">
        <title>Megaphylogeny resolves global patterns of mushroom evolution.</title>
        <authorList>
            <person name="Varga T."/>
            <person name="Krizsan K."/>
            <person name="Foldi C."/>
            <person name="Dima B."/>
            <person name="Sanchez-Garcia M."/>
            <person name="Sanchez-Ramirez S."/>
            <person name="Szollosi G.J."/>
            <person name="Szarkandi J.G."/>
            <person name="Papp V."/>
            <person name="Albert L."/>
            <person name="Andreopoulos W."/>
            <person name="Angelini C."/>
            <person name="Antonin V."/>
            <person name="Barry K.W."/>
            <person name="Bougher N.L."/>
            <person name="Buchanan P."/>
            <person name="Buyck B."/>
            <person name="Bense V."/>
            <person name="Catcheside P."/>
            <person name="Chovatia M."/>
            <person name="Cooper J."/>
            <person name="Damon W."/>
            <person name="Desjardin D."/>
            <person name="Finy P."/>
            <person name="Geml J."/>
            <person name="Haridas S."/>
            <person name="Hughes K."/>
            <person name="Justo A."/>
            <person name="Karasinski D."/>
            <person name="Kautmanova I."/>
            <person name="Kiss B."/>
            <person name="Kocsube S."/>
            <person name="Kotiranta H."/>
            <person name="LaButti K.M."/>
            <person name="Lechner B.E."/>
            <person name="Liimatainen K."/>
            <person name="Lipzen A."/>
            <person name="Lukacs Z."/>
            <person name="Mihaltcheva S."/>
            <person name="Morgado L.N."/>
            <person name="Niskanen T."/>
            <person name="Noordeloos M.E."/>
            <person name="Ohm R.A."/>
            <person name="Ortiz-Santana B."/>
            <person name="Ovrebo C."/>
            <person name="Racz N."/>
            <person name="Riley R."/>
            <person name="Savchenko A."/>
            <person name="Shiryaev A."/>
            <person name="Soop K."/>
            <person name="Spirin V."/>
            <person name="Szebenyi C."/>
            <person name="Tomsovsky M."/>
            <person name="Tulloss R.E."/>
            <person name="Uehling J."/>
            <person name="Grigoriev I.V."/>
            <person name="Vagvolgyi C."/>
            <person name="Papp T."/>
            <person name="Martin F.M."/>
            <person name="Miettinen O."/>
            <person name="Hibbett D.S."/>
            <person name="Nagy L.G."/>
        </authorList>
    </citation>
    <scope>NUCLEOTIDE SEQUENCE [LARGE SCALE GENOMIC DNA]</scope>
    <source>
        <strain evidence="3 4">HHB13444</strain>
    </source>
</reference>
<evidence type="ECO:0000256" key="1">
    <source>
        <dbReference type="SAM" id="Phobius"/>
    </source>
</evidence>
<dbReference type="Pfam" id="PF20151">
    <property type="entry name" value="DUF6533"/>
    <property type="match status" value="1"/>
</dbReference>
<keyword evidence="1" id="KW-0812">Transmembrane</keyword>
<feature type="transmembrane region" description="Helical" evidence="1">
    <location>
        <begin position="149"/>
        <end position="169"/>
    </location>
</feature>
<sequence>MSSQYFGAEVVNFYDSYRTAEFVYLASTSLILYDYLSTFDSEVDLFWFRKITGATALFFAARYTTLLYVLLSLVNFSISREISDEYFPSCDMLLKAYVVVQTCQYIPWAAFAGMRAYALSKRWTIFLVILVLSLSPFAVNFVYFRSLAIPVLARSGLIIADLGLVLVTWRSVAFGPLRTVFGRQSFTSIMLWNGIIYAMVLLVLNIFVLSFSLASIFGTEGASYLIDFSEPLTYILITRFLLQLQQANKHNVKLASDHPLHLSLGDNSPSFARVLGSIGATIMPEDT</sequence>
<protein>
    <recommendedName>
        <fullName evidence="2">DUF6533 domain-containing protein</fullName>
    </recommendedName>
</protein>
<feature type="domain" description="DUF6533" evidence="2">
    <location>
        <begin position="23"/>
        <end position="67"/>
    </location>
</feature>
<evidence type="ECO:0000313" key="4">
    <source>
        <dbReference type="Proteomes" id="UP000308197"/>
    </source>
</evidence>
<keyword evidence="1" id="KW-0472">Membrane</keyword>
<accession>A0A5C3PEK8</accession>
<evidence type="ECO:0000259" key="2">
    <source>
        <dbReference type="Pfam" id="PF20151"/>
    </source>
</evidence>
<feature type="transmembrane region" description="Helical" evidence="1">
    <location>
        <begin position="51"/>
        <end position="74"/>
    </location>
</feature>
<proteinExistence type="predicted"/>
<dbReference type="InParanoid" id="A0A5C3PEK8"/>